<dbReference type="AlphaFoldDB" id="A0A2S8F782"/>
<comment type="caution">
    <text evidence="1">The sequence shown here is derived from an EMBL/GenBank/DDBJ whole genome shotgun (WGS) entry which is preliminary data.</text>
</comment>
<dbReference type="EMBL" id="PUIA01000051">
    <property type="protein sequence ID" value="PQO28012.1"/>
    <property type="molecule type" value="Genomic_DNA"/>
</dbReference>
<protein>
    <submittedName>
        <fullName evidence="1">Uncharacterized protein</fullName>
    </submittedName>
</protein>
<gene>
    <name evidence="1" type="ORF">C5Y96_16680</name>
</gene>
<organism evidence="1 2">
    <name type="scientific">Blastopirellula marina</name>
    <dbReference type="NCBI Taxonomy" id="124"/>
    <lineage>
        <taxon>Bacteria</taxon>
        <taxon>Pseudomonadati</taxon>
        <taxon>Planctomycetota</taxon>
        <taxon>Planctomycetia</taxon>
        <taxon>Pirellulales</taxon>
        <taxon>Pirellulaceae</taxon>
        <taxon>Blastopirellula</taxon>
    </lineage>
</organism>
<reference evidence="1 2" key="1">
    <citation type="submission" date="2018-02" db="EMBL/GenBank/DDBJ databases">
        <title>Comparative genomes isolates from brazilian mangrove.</title>
        <authorList>
            <person name="Araujo J.E."/>
            <person name="Taketani R.G."/>
            <person name="Silva M.C.P."/>
            <person name="Loureco M.V."/>
            <person name="Andreote F.D."/>
        </authorList>
    </citation>
    <scope>NUCLEOTIDE SEQUENCE [LARGE SCALE GENOMIC DNA]</scope>
    <source>
        <strain evidence="1 2">HEX-2 MGV</strain>
    </source>
</reference>
<sequence length="81" mass="9413">MNSNDETSSDLPQVWVDFQFADPQGRVSLNTEGSRRDLKELGLELHEGLRLRVYCDELSTVGTVCWDPDWEWLVQIDWSDL</sequence>
<evidence type="ECO:0000313" key="1">
    <source>
        <dbReference type="EMBL" id="PQO28012.1"/>
    </source>
</evidence>
<proteinExistence type="predicted"/>
<name>A0A2S8F782_9BACT</name>
<evidence type="ECO:0000313" key="2">
    <source>
        <dbReference type="Proteomes" id="UP000240009"/>
    </source>
</evidence>
<accession>A0A2S8F782</accession>
<dbReference type="Proteomes" id="UP000240009">
    <property type="component" value="Unassembled WGS sequence"/>
</dbReference>